<organism evidence="2 3">
    <name type="scientific">Coprinopsis marcescibilis</name>
    <name type="common">Agaric fungus</name>
    <name type="synonym">Psathyrella marcescibilis</name>
    <dbReference type="NCBI Taxonomy" id="230819"/>
    <lineage>
        <taxon>Eukaryota</taxon>
        <taxon>Fungi</taxon>
        <taxon>Dikarya</taxon>
        <taxon>Basidiomycota</taxon>
        <taxon>Agaricomycotina</taxon>
        <taxon>Agaricomycetes</taxon>
        <taxon>Agaricomycetidae</taxon>
        <taxon>Agaricales</taxon>
        <taxon>Agaricineae</taxon>
        <taxon>Psathyrellaceae</taxon>
        <taxon>Coprinopsis</taxon>
    </lineage>
</organism>
<evidence type="ECO:0000313" key="3">
    <source>
        <dbReference type="Proteomes" id="UP000307440"/>
    </source>
</evidence>
<accession>A0A5C3L835</accession>
<feature type="compositionally biased region" description="Polar residues" evidence="1">
    <location>
        <begin position="71"/>
        <end position="80"/>
    </location>
</feature>
<protein>
    <recommendedName>
        <fullName evidence="4">Arrestin-like N-terminal domain-containing protein</fullName>
    </recommendedName>
</protein>
<proteinExistence type="predicted"/>
<feature type="compositionally biased region" description="Low complexity" evidence="1">
    <location>
        <begin position="60"/>
        <end position="70"/>
    </location>
</feature>
<dbReference type="Proteomes" id="UP000307440">
    <property type="component" value="Unassembled WGS sequence"/>
</dbReference>
<dbReference type="Gene3D" id="2.60.40.640">
    <property type="match status" value="1"/>
</dbReference>
<feature type="compositionally biased region" description="Low complexity" evidence="1">
    <location>
        <begin position="277"/>
        <end position="290"/>
    </location>
</feature>
<evidence type="ECO:0008006" key="4">
    <source>
        <dbReference type="Google" id="ProtNLM"/>
    </source>
</evidence>
<keyword evidence="3" id="KW-1185">Reference proteome</keyword>
<dbReference type="AlphaFoldDB" id="A0A5C3L835"/>
<evidence type="ECO:0000256" key="1">
    <source>
        <dbReference type="SAM" id="MobiDB-lite"/>
    </source>
</evidence>
<dbReference type="EMBL" id="ML210152">
    <property type="protein sequence ID" value="TFK28967.1"/>
    <property type="molecule type" value="Genomic_DNA"/>
</dbReference>
<evidence type="ECO:0000313" key="2">
    <source>
        <dbReference type="EMBL" id="TFK28967.1"/>
    </source>
</evidence>
<dbReference type="SUPFAM" id="SSF81296">
    <property type="entry name" value="E set domains"/>
    <property type="match status" value="1"/>
</dbReference>
<sequence>MLANSTEKVLNTNNRIRYSIDGPPRHSPVNGPPGPPTTVDGPQSSLGDDWGDDAISVASRTPTYTTYPTRNSHCSNSPPQYSRGASRYQTREGHENGVYHTFDFQKGGKLDNPWATLQVKQTEHLTASGSKQSRYPRFSAGDKVSGNFELNLQGPQTITSIKISLLGKLITSYLDGGSYTFLNKSVTLWDRSQGDPRFPGGTDKFNGKFNGQYSFPFSIPFPSHVDLSTLLPPEIDRRQSTMLANTTGSTSTPGPILVLDYNSARDGQRVGPVIENLSASSPPSPALASSTNTGSQRRDRRSLDAFLGLSWSQSKGNSKRNNVQPLPQSFLEKNVSANVQYELTVYISHGRFRADNKLKTQVMYSPHSWPPPSSSSRQESYRAGGPVLGPLLDPSGWRSLAPVSIIGDFVGLKQTEVRCTLSLAKPLAYARGTVIPCHLVLECANASVLKHVASPQNPCVTLSRLIRYCQEASTSSKHSVLDDKYDPKEQVFEYASPFTDLRTTATSFGDHPGSVVHPTSNSTHKDIIGKAVWWVPPNDVPQGPNLRHLEGEIHLPSDLQPSCGFAPFSIQYFVELFSFQTNAFLPVINTGGLDLKGQAYVKERVAITSMCNPDEPVPRRSTQPIGERS</sequence>
<feature type="region of interest" description="Disordered" evidence="1">
    <location>
        <begin position="274"/>
        <end position="299"/>
    </location>
</feature>
<name>A0A5C3L835_COPMA</name>
<dbReference type="InterPro" id="IPR014756">
    <property type="entry name" value="Ig_E-set"/>
</dbReference>
<gene>
    <name evidence="2" type="ORF">FA15DRAFT_611102</name>
</gene>
<reference evidence="2 3" key="1">
    <citation type="journal article" date="2019" name="Nat. Ecol. Evol.">
        <title>Megaphylogeny resolves global patterns of mushroom evolution.</title>
        <authorList>
            <person name="Varga T."/>
            <person name="Krizsan K."/>
            <person name="Foldi C."/>
            <person name="Dima B."/>
            <person name="Sanchez-Garcia M."/>
            <person name="Sanchez-Ramirez S."/>
            <person name="Szollosi G.J."/>
            <person name="Szarkandi J.G."/>
            <person name="Papp V."/>
            <person name="Albert L."/>
            <person name="Andreopoulos W."/>
            <person name="Angelini C."/>
            <person name="Antonin V."/>
            <person name="Barry K.W."/>
            <person name="Bougher N.L."/>
            <person name="Buchanan P."/>
            <person name="Buyck B."/>
            <person name="Bense V."/>
            <person name="Catcheside P."/>
            <person name="Chovatia M."/>
            <person name="Cooper J."/>
            <person name="Damon W."/>
            <person name="Desjardin D."/>
            <person name="Finy P."/>
            <person name="Geml J."/>
            <person name="Haridas S."/>
            <person name="Hughes K."/>
            <person name="Justo A."/>
            <person name="Karasinski D."/>
            <person name="Kautmanova I."/>
            <person name="Kiss B."/>
            <person name="Kocsube S."/>
            <person name="Kotiranta H."/>
            <person name="LaButti K.M."/>
            <person name="Lechner B.E."/>
            <person name="Liimatainen K."/>
            <person name="Lipzen A."/>
            <person name="Lukacs Z."/>
            <person name="Mihaltcheva S."/>
            <person name="Morgado L.N."/>
            <person name="Niskanen T."/>
            <person name="Noordeloos M.E."/>
            <person name="Ohm R.A."/>
            <person name="Ortiz-Santana B."/>
            <person name="Ovrebo C."/>
            <person name="Racz N."/>
            <person name="Riley R."/>
            <person name="Savchenko A."/>
            <person name="Shiryaev A."/>
            <person name="Soop K."/>
            <person name="Spirin V."/>
            <person name="Szebenyi C."/>
            <person name="Tomsovsky M."/>
            <person name="Tulloss R.E."/>
            <person name="Uehling J."/>
            <person name="Grigoriev I.V."/>
            <person name="Vagvolgyi C."/>
            <person name="Papp T."/>
            <person name="Martin F.M."/>
            <person name="Miettinen O."/>
            <person name="Hibbett D.S."/>
            <person name="Nagy L.G."/>
        </authorList>
    </citation>
    <scope>NUCLEOTIDE SEQUENCE [LARGE SCALE GENOMIC DNA]</scope>
    <source>
        <strain evidence="2 3">CBS 121175</strain>
    </source>
</reference>
<feature type="region of interest" description="Disordered" evidence="1">
    <location>
        <begin position="16"/>
        <end position="88"/>
    </location>
</feature>
<dbReference type="InterPro" id="IPR014752">
    <property type="entry name" value="Arrestin-like_C"/>
</dbReference>
<feature type="region of interest" description="Disordered" evidence="1">
    <location>
        <begin position="363"/>
        <end position="382"/>
    </location>
</feature>
<dbReference type="OrthoDB" id="3262423at2759"/>